<dbReference type="HOGENOM" id="CLU_3178812_0_0_3"/>
<dbReference type="EMBL" id="CP000828">
    <property type="protein sequence ID" value="ABW26073.1"/>
    <property type="molecule type" value="Genomic_DNA"/>
</dbReference>
<protein>
    <submittedName>
        <fullName evidence="2">Uncharacterized protein</fullName>
    </submittedName>
</protein>
<evidence type="ECO:0000313" key="3">
    <source>
        <dbReference type="Proteomes" id="UP000000268"/>
    </source>
</evidence>
<accession>B0C0U9</accession>
<sequence length="46" mass="5063">MGSTSTKVQPLSSSTSRNTEISMLISLPQELKNRDRNLNQTAIADQ</sequence>
<dbReference type="Proteomes" id="UP000000268">
    <property type="component" value="Chromosome"/>
</dbReference>
<dbReference type="AlphaFoldDB" id="B0C0U9"/>
<gene>
    <name evidence="2" type="ordered locus">AM1_1033</name>
</gene>
<feature type="region of interest" description="Disordered" evidence="1">
    <location>
        <begin position="1"/>
        <end position="20"/>
    </location>
</feature>
<organism evidence="2 3">
    <name type="scientific">Acaryochloris marina (strain MBIC 11017)</name>
    <dbReference type="NCBI Taxonomy" id="329726"/>
    <lineage>
        <taxon>Bacteria</taxon>
        <taxon>Bacillati</taxon>
        <taxon>Cyanobacteriota</taxon>
        <taxon>Cyanophyceae</taxon>
        <taxon>Acaryochloridales</taxon>
        <taxon>Acaryochloridaceae</taxon>
        <taxon>Acaryochloris</taxon>
    </lineage>
</organism>
<proteinExistence type="predicted"/>
<reference evidence="2 3" key="1">
    <citation type="journal article" date="2008" name="Proc. Natl. Acad. Sci. U.S.A.">
        <title>Niche adaptation and genome expansion in the chlorophyll d-producing cyanobacterium Acaryochloris marina.</title>
        <authorList>
            <person name="Swingley W.D."/>
            <person name="Chen M."/>
            <person name="Cheung P.C."/>
            <person name="Conrad A.L."/>
            <person name="Dejesa L.C."/>
            <person name="Hao J."/>
            <person name="Honchak B.M."/>
            <person name="Karbach L.E."/>
            <person name="Kurdoglu A."/>
            <person name="Lahiri S."/>
            <person name="Mastrian S.D."/>
            <person name="Miyashita H."/>
            <person name="Page L."/>
            <person name="Ramakrishna P."/>
            <person name="Satoh S."/>
            <person name="Sattley W.M."/>
            <person name="Shimada Y."/>
            <person name="Taylor H.L."/>
            <person name="Tomo T."/>
            <person name="Tsuchiya T."/>
            <person name="Wang Z.T."/>
            <person name="Raymond J."/>
            <person name="Mimuro M."/>
            <person name="Blankenship R.E."/>
            <person name="Touchman J.W."/>
        </authorList>
    </citation>
    <scope>NUCLEOTIDE SEQUENCE [LARGE SCALE GENOMIC DNA]</scope>
    <source>
        <strain evidence="3">MBIC 11017</strain>
    </source>
</reference>
<name>B0C0U9_ACAM1</name>
<dbReference type="KEGG" id="amr:AM1_1033"/>
<evidence type="ECO:0000256" key="1">
    <source>
        <dbReference type="SAM" id="MobiDB-lite"/>
    </source>
</evidence>
<keyword evidence="3" id="KW-1185">Reference proteome</keyword>
<evidence type="ECO:0000313" key="2">
    <source>
        <dbReference type="EMBL" id="ABW26073.1"/>
    </source>
</evidence>